<name>A0ABX0XH44_9BACT</name>
<dbReference type="Pfam" id="PF13715">
    <property type="entry name" value="CarbopepD_reg_2"/>
    <property type="match status" value="1"/>
</dbReference>
<feature type="chain" id="PRO_5046089504" description="TonB-dependent receptor" evidence="1">
    <location>
        <begin position="22"/>
        <end position="869"/>
    </location>
</feature>
<organism evidence="2 3">
    <name type="scientific">Neolewinella antarctica</name>
    <dbReference type="NCBI Taxonomy" id="442734"/>
    <lineage>
        <taxon>Bacteria</taxon>
        <taxon>Pseudomonadati</taxon>
        <taxon>Bacteroidota</taxon>
        <taxon>Saprospiria</taxon>
        <taxon>Saprospirales</taxon>
        <taxon>Lewinellaceae</taxon>
        <taxon>Neolewinella</taxon>
    </lineage>
</organism>
<protein>
    <recommendedName>
        <fullName evidence="4">TonB-dependent receptor</fullName>
    </recommendedName>
</protein>
<evidence type="ECO:0008006" key="4">
    <source>
        <dbReference type="Google" id="ProtNLM"/>
    </source>
</evidence>
<proteinExistence type="predicted"/>
<comment type="caution">
    <text evidence="2">The sequence shown here is derived from an EMBL/GenBank/DDBJ whole genome shotgun (WGS) entry which is preliminary data.</text>
</comment>
<dbReference type="EMBL" id="JAATJH010000009">
    <property type="protein sequence ID" value="NJC28169.1"/>
    <property type="molecule type" value="Genomic_DNA"/>
</dbReference>
<sequence>MIKSSLRLALFPLVLLLSVFAGTGVRAQNVLTGVITDQETGEPLPFASIYVQETQTGSASNANGEYYVRLGGGVNTVIFQYLGYETLVKRVSSGQRFDVKLNSQALELGTVEIVSGGEDISYSVIRRAIAKADYHLNQVEKYTADVYIKGTGKVNKVGGVINMLAGKEGREEIAESVGRPFTSESTSTVFYERPNKYRQEVKQAYTVGDEQFDASNYIFTTFYQPLIAEQVVSPLHSKAFGYYKFEQLGTFIDQDELVNKIRVTPRSRGEDVFEGTINIVQGDWSIHSLDLTTYKLGFKIDIRQNYAEVEEHTWMPITTTLDVGGSLLGIDFEYHYLSTIGNYDLELNPALTGYVEVIDEKSQPEVAARTAKKSSIADLEEALGNGEAIKRKDLRRLMKTYAKQEREESDEPEVVSDYTFIDSTAVTVSDSAAWAGIRPVPLTAEEIKGYAMADSARVVNSMEQEGGPVDTTKIKRNTTPGKMRSFRRQSADLLPIFNPVQGYVLGGKVTWGNQNKAFGFGVQPSYGFAAKRGYLELDAYFGKSGYRDDQGDAETPRFRLAGGQGLRQFNPSPSIDPWLSAFYNLMTGDNYIRLYEREYLQFEYNRAYSNELGVTAKLSYENRRGVTNNSDQNWFGLDDEEVYAANQPVNNELGRVFGVTDAATIDVGVTWQPGLKYKLVNGNREMIEDSAPTLGLNVRQGVPNLGSTRSDFTELQASYEHRFDVGRKGKVQFLARAGAFLNDGFVDFADFRHFEGSEITFVAADPLRSYRLLPYYAESTSQEYAEVYAHYQFRKFLLTQITKLNLFGLREDLFVNYLYTLTSDNYTELGYSLDKILRVFRVEFVTSWRDGRYEDFGVRVGVATSISDL</sequence>
<evidence type="ECO:0000313" key="3">
    <source>
        <dbReference type="Proteomes" id="UP000770785"/>
    </source>
</evidence>
<dbReference type="RefSeq" id="WP_168039930.1">
    <property type="nucleotide sequence ID" value="NZ_JAATJH010000009.1"/>
</dbReference>
<feature type="signal peptide" evidence="1">
    <location>
        <begin position="1"/>
        <end position="21"/>
    </location>
</feature>
<accession>A0ABX0XH44</accession>
<dbReference type="Gene3D" id="2.60.40.1120">
    <property type="entry name" value="Carboxypeptidase-like, regulatory domain"/>
    <property type="match status" value="1"/>
</dbReference>
<dbReference type="InterPro" id="IPR008969">
    <property type="entry name" value="CarboxyPept-like_regulatory"/>
</dbReference>
<dbReference type="Pfam" id="PF18939">
    <property type="entry name" value="DUF5686"/>
    <property type="match status" value="1"/>
</dbReference>
<keyword evidence="3" id="KW-1185">Reference proteome</keyword>
<evidence type="ECO:0000313" key="2">
    <source>
        <dbReference type="EMBL" id="NJC28169.1"/>
    </source>
</evidence>
<evidence type="ECO:0000256" key="1">
    <source>
        <dbReference type="SAM" id="SignalP"/>
    </source>
</evidence>
<dbReference type="Proteomes" id="UP000770785">
    <property type="component" value="Unassembled WGS sequence"/>
</dbReference>
<reference evidence="2 3" key="1">
    <citation type="submission" date="2020-03" db="EMBL/GenBank/DDBJ databases">
        <title>Genomic Encyclopedia of Type Strains, Phase IV (KMG-IV): sequencing the most valuable type-strain genomes for metagenomic binning, comparative biology and taxonomic classification.</title>
        <authorList>
            <person name="Goeker M."/>
        </authorList>
    </citation>
    <scope>NUCLEOTIDE SEQUENCE [LARGE SCALE GENOMIC DNA]</scope>
    <source>
        <strain evidence="2 3">DSM 105096</strain>
    </source>
</reference>
<keyword evidence="1" id="KW-0732">Signal</keyword>
<gene>
    <name evidence="2" type="ORF">GGR27_003690</name>
</gene>
<dbReference type="InterPro" id="IPR043741">
    <property type="entry name" value="DUF5686"/>
</dbReference>
<dbReference type="SUPFAM" id="SSF49464">
    <property type="entry name" value="Carboxypeptidase regulatory domain-like"/>
    <property type="match status" value="1"/>
</dbReference>